<dbReference type="PROSITE" id="PS50056">
    <property type="entry name" value="TYR_PHOSPHATASE_2"/>
    <property type="match status" value="1"/>
</dbReference>
<accession>A0ABR2Z1X3</accession>
<dbReference type="SMART" id="SM00195">
    <property type="entry name" value="DSPc"/>
    <property type="match status" value="1"/>
</dbReference>
<feature type="domain" description="Tyrosine specific protein phosphatases" evidence="5">
    <location>
        <begin position="126"/>
        <end position="186"/>
    </location>
</feature>
<dbReference type="InterPro" id="IPR000340">
    <property type="entry name" value="Dual-sp_phosphatase_cat-dom"/>
</dbReference>
<dbReference type="PANTHER" id="PTHR46377">
    <property type="entry name" value="DUAL SPECIFICITY PROTEIN PHOSPHATASE 19"/>
    <property type="match status" value="1"/>
</dbReference>
<dbReference type="InterPro" id="IPR029021">
    <property type="entry name" value="Prot-tyrosine_phosphatase-like"/>
</dbReference>
<feature type="region of interest" description="Disordered" evidence="3">
    <location>
        <begin position="17"/>
        <end position="64"/>
    </location>
</feature>
<dbReference type="InterPro" id="IPR000387">
    <property type="entry name" value="Tyr_Pase_dom"/>
</dbReference>
<dbReference type="PROSITE" id="PS50054">
    <property type="entry name" value="TYR_PHOSPHATASE_DUAL"/>
    <property type="match status" value="1"/>
</dbReference>
<comment type="caution">
    <text evidence="6">The sequence shown here is derived from an EMBL/GenBank/DDBJ whole genome shotgun (WGS) entry which is preliminary data.</text>
</comment>
<feature type="compositionally biased region" description="Polar residues" evidence="3">
    <location>
        <begin position="255"/>
        <end position="280"/>
    </location>
</feature>
<dbReference type="PROSITE" id="PS00383">
    <property type="entry name" value="TYR_PHOSPHATASE_1"/>
    <property type="match status" value="1"/>
</dbReference>
<feature type="domain" description="Tyrosine-protein phosphatase" evidence="4">
    <location>
        <begin position="67"/>
        <end position="208"/>
    </location>
</feature>
<dbReference type="InterPro" id="IPR016130">
    <property type="entry name" value="Tyr_Pase_AS"/>
</dbReference>
<evidence type="ECO:0000256" key="1">
    <source>
        <dbReference type="ARBA" id="ARBA00022801"/>
    </source>
</evidence>
<dbReference type="PANTHER" id="PTHR46377:SF5">
    <property type="entry name" value="DUAL SPECIFICITY PHOSPHATASE"/>
    <property type="match status" value="1"/>
</dbReference>
<proteinExistence type="predicted"/>
<evidence type="ECO:0000259" key="5">
    <source>
        <dbReference type="PROSITE" id="PS50056"/>
    </source>
</evidence>
<feature type="region of interest" description="Disordered" evidence="3">
    <location>
        <begin position="214"/>
        <end position="350"/>
    </location>
</feature>
<dbReference type="InterPro" id="IPR020422">
    <property type="entry name" value="TYR_PHOSPHATASE_DUAL_dom"/>
</dbReference>
<feature type="compositionally biased region" description="Basic and acidic residues" evidence="3">
    <location>
        <begin position="314"/>
        <end position="324"/>
    </location>
</feature>
<keyword evidence="7" id="KW-1185">Reference proteome</keyword>
<dbReference type="EMBL" id="JALJOT010000002">
    <property type="protein sequence ID" value="KAK9917721.1"/>
    <property type="molecule type" value="Genomic_DNA"/>
</dbReference>
<dbReference type="CDD" id="cd14498">
    <property type="entry name" value="DSP"/>
    <property type="match status" value="1"/>
</dbReference>
<gene>
    <name evidence="6" type="ORF">WJX75_007509</name>
</gene>
<name>A0ABR2Z1X3_9CHLO</name>
<feature type="region of interest" description="Disordered" evidence="3">
    <location>
        <begin position="379"/>
        <end position="408"/>
    </location>
</feature>
<dbReference type="Gene3D" id="3.90.190.10">
    <property type="entry name" value="Protein tyrosine phosphatase superfamily"/>
    <property type="match status" value="1"/>
</dbReference>
<keyword evidence="1" id="KW-0378">Hydrolase</keyword>
<evidence type="ECO:0008006" key="8">
    <source>
        <dbReference type="Google" id="ProtNLM"/>
    </source>
</evidence>
<dbReference type="Pfam" id="PF00782">
    <property type="entry name" value="DSPc"/>
    <property type="match status" value="1"/>
</dbReference>
<reference evidence="6 7" key="1">
    <citation type="journal article" date="2024" name="Nat. Commun.">
        <title>Phylogenomics reveals the evolutionary origins of lichenization in chlorophyte algae.</title>
        <authorList>
            <person name="Puginier C."/>
            <person name="Libourel C."/>
            <person name="Otte J."/>
            <person name="Skaloud P."/>
            <person name="Haon M."/>
            <person name="Grisel S."/>
            <person name="Petersen M."/>
            <person name="Berrin J.G."/>
            <person name="Delaux P.M."/>
            <person name="Dal Grande F."/>
            <person name="Keller J."/>
        </authorList>
    </citation>
    <scope>NUCLEOTIDE SEQUENCE [LARGE SCALE GENOMIC DNA]</scope>
    <source>
        <strain evidence="6 7">SAG 216-7</strain>
    </source>
</reference>
<dbReference type="SUPFAM" id="SSF52799">
    <property type="entry name" value="(Phosphotyrosine protein) phosphatases II"/>
    <property type="match status" value="1"/>
</dbReference>
<organism evidence="6 7">
    <name type="scientific">Coccomyxa subellipsoidea</name>
    <dbReference type="NCBI Taxonomy" id="248742"/>
    <lineage>
        <taxon>Eukaryota</taxon>
        <taxon>Viridiplantae</taxon>
        <taxon>Chlorophyta</taxon>
        <taxon>core chlorophytes</taxon>
        <taxon>Trebouxiophyceae</taxon>
        <taxon>Trebouxiophyceae incertae sedis</taxon>
        <taxon>Coccomyxaceae</taxon>
        <taxon>Coccomyxa</taxon>
    </lineage>
</organism>
<evidence type="ECO:0000256" key="3">
    <source>
        <dbReference type="SAM" id="MobiDB-lite"/>
    </source>
</evidence>
<feature type="compositionally biased region" description="Basic and acidic residues" evidence="3">
    <location>
        <begin position="17"/>
        <end position="42"/>
    </location>
</feature>
<evidence type="ECO:0000313" key="7">
    <source>
        <dbReference type="Proteomes" id="UP001491310"/>
    </source>
</evidence>
<feature type="compositionally biased region" description="Low complexity" evidence="3">
    <location>
        <begin position="282"/>
        <end position="309"/>
    </location>
</feature>
<protein>
    <recommendedName>
        <fullName evidence="8">Protein-tyrosine-phosphatase</fullName>
    </recommendedName>
</protein>
<keyword evidence="2" id="KW-0904">Protein phosphatase</keyword>
<evidence type="ECO:0000259" key="4">
    <source>
        <dbReference type="PROSITE" id="PS50054"/>
    </source>
</evidence>
<dbReference type="Proteomes" id="UP001491310">
    <property type="component" value="Unassembled WGS sequence"/>
</dbReference>
<evidence type="ECO:0000256" key="2">
    <source>
        <dbReference type="ARBA" id="ARBA00022912"/>
    </source>
</evidence>
<evidence type="ECO:0000313" key="6">
    <source>
        <dbReference type="EMBL" id="KAK9917721.1"/>
    </source>
</evidence>
<sequence>MRSLVDLLTPPEGTCEIPRRAGIDLGSRELDTGASTRPRDFAWGEAEEPEPEPLTSDSFNKNTKAEPPTFLRPGLFIGSISAERDLQVLRKYGITHVLQVGISLRPRHASSLVYAQMKCPDSRNFDVFHAMIQSGALQFVEQGRKAGGVLVHCAAGRSRSATVVAAHLMQDEHLSAEEAIDDIRQKWWICPNVGFRQQLELFHKLGGDLSCWPQPESSSWPKRMISSRRPVTPPPQRASVPKQTPPQTPAQTPQRGVQQLQPQPVQTMSAPTSRGVSRDSSPAPRAAAAPPAVAAGAPRRPAGQRVRGPSPEPGPRRSPHEARHSSPARASVTYRAVSAPRHSRPAADGPFKSVFVPPSMWRGQDGWDLRAALQSAGLSPERAPSDWGRRFSFSDSPQPPKAAVVRAY</sequence>